<evidence type="ECO:0000313" key="2">
    <source>
        <dbReference type="EMBL" id="SUX24568.1"/>
    </source>
</evidence>
<dbReference type="Pfam" id="PF18946">
    <property type="entry name" value="Apex"/>
    <property type="match status" value="1"/>
</dbReference>
<dbReference type="Gene3D" id="2.40.50.230">
    <property type="entry name" value="Gp5 N-terminal domain"/>
    <property type="match status" value="1"/>
</dbReference>
<dbReference type="InterPro" id="IPR013046">
    <property type="entry name" value="GpV/Gp45"/>
</dbReference>
<dbReference type="InterPro" id="IPR037026">
    <property type="entry name" value="Vgr_OB-fold_dom_sf"/>
</dbReference>
<dbReference type="OrthoDB" id="4931325at2"/>
<sequence length="170" mass="18999">MSFLRADIPRQTNNVLRIATVAAIDWEARQFRAQTGDITTNWLPFPAWISHNYRHWLPLRESAQIILTVDGGDYNTATVVGMLWSDDVPAPDIPVDDRPWIDRLEFEDGTRVEYDSKRQKLLIDTPGEITLRAKAVKIESKTLTHNGTNIGDTHTHPGVMPGGASTGAPQ</sequence>
<keyword evidence="3" id="KW-1185">Reference proteome</keyword>
<dbReference type="Proteomes" id="UP000254572">
    <property type="component" value="Unassembled WGS sequence"/>
</dbReference>
<dbReference type="EMBL" id="UFUW01000001">
    <property type="protein sequence ID" value="SUX24568.1"/>
    <property type="molecule type" value="Genomic_DNA"/>
</dbReference>
<protein>
    <submittedName>
        <fullName evidence="2">Phage P2 baseplate assembly protein gpV</fullName>
    </submittedName>
</protein>
<gene>
    <name evidence="2" type="ORF">NCTC13294_01941</name>
</gene>
<accession>A0A381EC13</accession>
<dbReference type="AlphaFoldDB" id="A0A381EC13"/>
<feature type="region of interest" description="Disordered" evidence="1">
    <location>
        <begin position="145"/>
        <end position="170"/>
    </location>
</feature>
<dbReference type="InterPro" id="IPR044033">
    <property type="entry name" value="GpV-like_apex"/>
</dbReference>
<name>A0A381EC13_9GAMM</name>
<organism evidence="2 3">
    <name type="scientific">Cardiobacterium valvarum</name>
    <dbReference type="NCBI Taxonomy" id="194702"/>
    <lineage>
        <taxon>Bacteria</taxon>
        <taxon>Pseudomonadati</taxon>
        <taxon>Pseudomonadota</taxon>
        <taxon>Gammaproteobacteria</taxon>
        <taxon>Cardiobacteriales</taxon>
        <taxon>Cardiobacteriaceae</taxon>
        <taxon>Cardiobacterium</taxon>
    </lineage>
</organism>
<dbReference type="Gene3D" id="6.20.150.10">
    <property type="match status" value="1"/>
</dbReference>
<proteinExistence type="predicted"/>
<dbReference type="NCBIfam" id="TIGR01644">
    <property type="entry name" value="phage_P2_V"/>
    <property type="match status" value="1"/>
</dbReference>
<evidence type="ECO:0000256" key="1">
    <source>
        <dbReference type="SAM" id="MobiDB-lite"/>
    </source>
</evidence>
<evidence type="ECO:0000313" key="3">
    <source>
        <dbReference type="Proteomes" id="UP000254572"/>
    </source>
</evidence>
<feature type="compositionally biased region" description="Gly residues" evidence="1">
    <location>
        <begin position="160"/>
        <end position="170"/>
    </location>
</feature>
<dbReference type="RefSeq" id="WP_115612129.1">
    <property type="nucleotide sequence ID" value="NZ_JBHLZC010000003.1"/>
</dbReference>
<reference evidence="2 3" key="1">
    <citation type="submission" date="2018-06" db="EMBL/GenBank/DDBJ databases">
        <authorList>
            <consortium name="Pathogen Informatics"/>
            <person name="Doyle S."/>
        </authorList>
    </citation>
    <scope>NUCLEOTIDE SEQUENCE [LARGE SCALE GENOMIC DNA]</scope>
    <source>
        <strain evidence="2 3">NCTC13294</strain>
    </source>
</reference>